<feature type="compositionally biased region" description="Gly residues" evidence="1">
    <location>
        <begin position="1"/>
        <end position="10"/>
    </location>
</feature>
<accession>A0A0L0F3A8</accession>
<dbReference type="EMBL" id="KQ249551">
    <property type="protein sequence ID" value="KNC71084.1"/>
    <property type="molecule type" value="Genomic_DNA"/>
</dbReference>
<protein>
    <submittedName>
        <fullName evidence="2">Uncharacterized protein</fullName>
    </submittedName>
</protein>
<reference evidence="2 3" key="1">
    <citation type="submission" date="2011-02" db="EMBL/GenBank/DDBJ databases">
        <title>The Genome Sequence of Sphaeroforma arctica JP610.</title>
        <authorList>
            <consortium name="The Broad Institute Genome Sequencing Platform"/>
            <person name="Russ C."/>
            <person name="Cuomo C."/>
            <person name="Young S.K."/>
            <person name="Zeng Q."/>
            <person name="Gargeya S."/>
            <person name="Alvarado L."/>
            <person name="Berlin A."/>
            <person name="Chapman S.B."/>
            <person name="Chen Z."/>
            <person name="Freedman E."/>
            <person name="Gellesch M."/>
            <person name="Goldberg J."/>
            <person name="Griggs A."/>
            <person name="Gujja S."/>
            <person name="Heilman E."/>
            <person name="Heiman D."/>
            <person name="Howarth C."/>
            <person name="Mehta T."/>
            <person name="Neiman D."/>
            <person name="Pearson M."/>
            <person name="Roberts A."/>
            <person name="Saif S."/>
            <person name="Shea T."/>
            <person name="Shenoy N."/>
            <person name="Sisk P."/>
            <person name="Stolte C."/>
            <person name="Sykes S."/>
            <person name="White J."/>
            <person name="Yandava C."/>
            <person name="Burger G."/>
            <person name="Gray M.W."/>
            <person name="Holland P.W.H."/>
            <person name="King N."/>
            <person name="Lang F.B.F."/>
            <person name="Roger A.J."/>
            <person name="Ruiz-Trillo I."/>
            <person name="Haas B."/>
            <person name="Nusbaum C."/>
            <person name="Birren B."/>
        </authorList>
    </citation>
    <scope>NUCLEOTIDE SEQUENCE [LARGE SCALE GENOMIC DNA]</scope>
    <source>
        <strain evidence="2 3">JP610</strain>
    </source>
</reference>
<name>A0A0L0F3A8_9EUKA</name>
<dbReference type="RefSeq" id="XP_014144986.1">
    <property type="nucleotide sequence ID" value="XM_014289511.1"/>
</dbReference>
<sequence length="66" mass="6678">GPGATAGGQEGTTVRPSPVSARRASALVDAAMNAGRIDAAAMQAASQGRVNTYVLRYLLSVCTWVG</sequence>
<dbReference type="Proteomes" id="UP000054560">
    <property type="component" value="Unassembled WGS sequence"/>
</dbReference>
<proteinExistence type="predicted"/>
<feature type="non-terminal residue" evidence="2">
    <location>
        <position position="1"/>
    </location>
</feature>
<organism evidence="2 3">
    <name type="scientific">Sphaeroforma arctica JP610</name>
    <dbReference type="NCBI Taxonomy" id="667725"/>
    <lineage>
        <taxon>Eukaryota</taxon>
        <taxon>Ichthyosporea</taxon>
        <taxon>Ichthyophonida</taxon>
        <taxon>Sphaeroforma</taxon>
    </lineage>
</organism>
<evidence type="ECO:0000256" key="1">
    <source>
        <dbReference type="SAM" id="MobiDB-lite"/>
    </source>
</evidence>
<gene>
    <name evidence="2" type="ORF">SARC_16381</name>
</gene>
<keyword evidence="3" id="KW-1185">Reference proteome</keyword>
<dbReference type="GeneID" id="25916885"/>
<evidence type="ECO:0000313" key="3">
    <source>
        <dbReference type="Proteomes" id="UP000054560"/>
    </source>
</evidence>
<dbReference type="AlphaFoldDB" id="A0A0L0F3A8"/>
<feature type="region of interest" description="Disordered" evidence="1">
    <location>
        <begin position="1"/>
        <end position="20"/>
    </location>
</feature>
<evidence type="ECO:0000313" key="2">
    <source>
        <dbReference type="EMBL" id="KNC71084.1"/>
    </source>
</evidence>